<keyword evidence="5" id="KW-0418">Kinase</keyword>
<evidence type="ECO:0000256" key="8">
    <source>
        <dbReference type="ARBA" id="ARBA00048679"/>
    </source>
</evidence>
<dbReference type="PANTHER" id="PTHR47634">
    <property type="entry name" value="PROTEIN KINASE DOMAIN-CONTAINING PROTEIN-RELATED"/>
    <property type="match status" value="1"/>
</dbReference>
<dbReference type="EC" id="2.7.11.1" evidence="1"/>
<protein>
    <recommendedName>
        <fullName evidence="1">non-specific serine/threonine protein kinase</fullName>
        <ecNumber evidence="1">2.7.11.1</ecNumber>
    </recommendedName>
</protein>
<dbReference type="SUPFAM" id="SSF56112">
    <property type="entry name" value="Protein kinase-like (PK-like)"/>
    <property type="match status" value="1"/>
</dbReference>
<dbReference type="SMART" id="SM00220">
    <property type="entry name" value="S_TKc"/>
    <property type="match status" value="1"/>
</dbReference>
<dbReference type="PROSITE" id="PS50011">
    <property type="entry name" value="PROTEIN_KINASE_DOM"/>
    <property type="match status" value="1"/>
</dbReference>
<dbReference type="GO" id="GO:0005737">
    <property type="term" value="C:cytoplasm"/>
    <property type="evidence" value="ECO:0007669"/>
    <property type="project" value="TreeGrafter"/>
</dbReference>
<evidence type="ECO:0000256" key="9">
    <source>
        <dbReference type="PROSITE-ProRule" id="PRU10141"/>
    </source>
</evidence>
<dbReference type="Proteomes" id="UP000016930">
    <property type="component" value="Unassembled WGS sequence"/>
</dbReference>
<evidence type="ECO:0000256" key="7">
    <source>
        <dbReference type="ARBA" id="ARBA00047899"/>
    </source>
</evidence>
<evidence type="ECO:0000313" key="11">
    <source>
        <dbReference type="EMBL" id="EMD34013.1"/>
    </source>
</evidence>
<dbReference type="GO" id="GO:0004674">
    <property type="term" value="F:protein serine/threonine kinase activity"/>
    <property type="evidence" value="ECO:0007669"/>
    <property type="project" value="UniProtKB-KW"/>
</dbReference>
<dbReference type="Gene3D" id="1.10.510.10">
    <property type="entry name" value="Transferase(Phosphotransferase) domain 1"/>
    <property type="match status" value="1"/>
</dbReference>
<dbReference type="HOGENOM" id="CLU_000288_81_7_1"/>
<dbReference type="GO" id="GO:0050684">
    <property type="term" value="P:regulation of mRNA processing"/>
    <property type="evidence" value="ECO:0007669"/>
    <property type="project" value="TreeGrafter"/>
</dbReference>
<dbReference type="OrthoDB" id="5979581at2759"/>
<dbReference type="Gene3D" id="3.30.200.20">
    <property type="entry name" value="Phosphorylase Kinase, domain 1"/>
    <property type="match status" value="1"/>
</dbReference>
<evidence type="ECO:0000256" key="1">
    <source>
        <dbReference type="ARBA" id="ARBA00012513"/>
    </source>
</evidence>
<dbReference type="Pfam" id="PF00069">
    <property type="entry name" value="Pkinase"/>
    <property type="match status" value="1"/>
</dbReference>
<dbReference type="InterPro" id="IPR051334">
    <property type="entry name" value="SRPK"/>
</dbReference>
<evidence type="ECO:0000256" key="5">
    <source>
        <dbReference type="ARBA" id="ARBA00022777"/>
    </source>
</evidence>
<gene>
    <name evidence="11" type="ORF">CERSUDRAFT_20543</name>
</gene>
<feature type="binding site" evidence="9">
    <location>
        <position position="48"/>
    </location>
    <ligand>
        <name>ATP</name>
        <dbReference type="ChEBI" id="CHEBI:30616"/>
    </ligand>
</feature>
<evidence type="ECO:0000256" key="2">
    <source>
        <dbReference type="ARBA" id="ARBA00022527"/>
    </source>
</evidence>
<dbReference type="PROSITE" id="PS00107">
    <property type="entry name" value="PROTEIN_KINASE_ATP"/>
    <property type="match status" value="1"/>
</dbReference>
<keyword evidence="4 9" id="KW-0547">Nucleotide-binding</keyword>
<comment type="catalytic activity">
    <reaction evidence="8">
        <text>L-seryl-[protein] + ATP = O-phospho-L-seryl-[protein] + ADP + H(+)</text>
        <dbReference type="Rhea" id="RHEA:17989"/>
        <dbReference type="Rhea" id="RHEA-COMP:9863"/>
        <dbReference type="Rhea" id="RHEA-COMP:11604"/>
        <dbReference type="ChEBI" id="CHEBI:15378"/>
        <dbReference type="ChEBI" id="CHEBI:29999"/>
        <dbReference type="ChEBI" id="CHEBI:30616"/>
        <dbReference type="ChEBI" id="CHEBI:83421"/>
        <dbReference type="ChEBI" id="CHEBI:456216"/>
        <dbReference type="EC" id="2.7.11.1"/>
    </reaction>
</comment>
<evidence type="ECO:0000259" key="10">
    <source>
        <dbReference type="PROSITE" id="PS50011"/>
    </source>
</evidence>
<reference evidence="11 12" key="1">
    <citation type="journal article" date="2012" name="Proc. Natl. Acad. Sci. U.S.A.">
        <title>Comparative genomics of Ceriporiopsis subvermispora and Phanerochaete chrysosporium provide insight into selective ligninolysis.</title>
        <authorList>
            <person name="Fernandez-Fueyo E."/>
            <person name="Ruiz-Duenas F.J."/>
            <person name="Ferreira P."/>
            <person name="Floudas D."/>
            <person name="Hibbett D.S."/>
            <person name="Canessa P."/>
            <person name="Larrondo L.F."/>
            <person name="James T.Y."/>
            <person name="Seelenfreund D."/>
            <person name="Lobos S."/>
            <person name="Polanco R."/>
            <person name="Tello M."/>
            <person name="Honda Y."/>
            <person name="Watanabe T."/>
            <person name="Watanabe T."/>
            <person name="Ryu J.S."/>
            <person name="Kubicek C.P."/>
            <person name="Schmoll M."/>
            <person name="Gaskell J."/>
            <person name="Hammel K.E."/>
            <person name="St John F.J."/>
            <person name="Vanden Wymelenberg A."/>
            <person name="Sabat G."/>
            <person name="Splinter BonDurant S."/>
            <person name="Syed K."/>
            <person name="Yadav J.S."/>
            <person name="Doddapaneni H."/>
            <person name="Subramanian V."/>
            <person name="Lavin J.L."/>
            <person name="Oguiza J.A."/>
            <person name="Perez G."/>
            <person name="Pisabarro A.G."/>
            <person name="Ramirez L."/>
            <person name="Santoyo F."/>
            <person name="Master E."/>
            <person name="Coutinho P.M."/>
            <person name="Henrissat B."/>
            <person name="Lombard V."/>
            <person name="Magnuson J.K."/>
            <person name="Kuees U."/>
            <person name="Hori C."/>
            <person name="Igarashi K."/>
            <person name="Samejima M."/>
            <person name="Held B.W."/>
            <person name="Barry K.W."/>
            <person name="LaButti K.M."/>
            <person name="Lapidus A."/>
            <person name="Lindquist E.A."/>
            <person name="Lucas S.M."/>
            <person name="Riley R."/>
            <person name="Salamov A.A."/>
            <person name="Hoffmeister D."/>
            <person name="Schwenk D."/>
            <person name="Hadar Y."/>
            <person name="Yarden O."/>
            <person name="de Vries R.P."/>
            <person name="Wiebenga A."/>
            <person name="Stenlid J."/>
            <person name="Eastwood D."/>
            <person name="Grigoriev I.V."/>
            <person name="Berka R.M."/>
            <person name="Blanchette R.A."/>
            <person name="Kersten P."/>
            <person name="Martinez A.T."/>
            <person name="Vicuna R."/>
            <person name="Cullen D."/>
        </authorList>
    </citation>
    <scope>NUCLEOTIDE SEQUENCE [LARGE SCALE GENOMIC DNA]</scope>
    <source>
        <strain evidence="11 12">B</strain>
    </source>
</reference>
<dbReference type="InterPro" id="IPR000719">
    <property type="entry name" value="Prot_kinase_dom"/>
</dbReference>
<accession>M2QAP3</accession>
<proteinExistence type="predicted"/>
<dbReference type="GO" id="GO:0000245">
    <property type="term" value="P:spliceosomal complex assembly"/>
    <property type="evidence" value="ECO:0007669"/>
    <property type="project" value="TreeGrafter"/>
</dbReference>
<feature type="non-terminal residue" evidence="11">
    <location>
        <position position="159"/>
    </location>
</feature>
<dbReference type="InterPro" id="IPR017441">
    <property type="entry name" value="Protein_kinase_ATP_BS"/>
</dbReference>
<keyword evidence="12" id="KW-1185">Reference proteome</keyword>
<feature type="domain" description="Protein kinase" evidence="10">
    <location>
        <begin position="19"/>
        <end position="159"/>
    </location>
</feature>
<dbReference type="GO" id="GO:0005634">
    <property type="term" value="C:nucleus"/>
    <property type="evidence" value="ECO:0007669"/>
    <property type="project" value="TreeGrafter"/>
</dbReference>
<keyword evidence="2" id="KW-0723">Serine/threonine-protein kinase</keyword>
<keyword evidence="3" id="KW-0808">Transferase</keyword>
<evidence type="ECO:0000256" key="6">
    <source>
        <dbReference type="ARBA" id="ARBA00022840"/>
    </source>
</evidence>
<dbReference type="PANTHER" id="PTHR47634:SF9">
    <property type="entry name" value="PROTEIN KINASE DOMAIN-CONTAINING PROTEIN-RELATED"/>
    <property type="match status" value="1"/>
</dbReference>
<dbReference type="InterPro" id="IPR011009">
    <property type="entry name" value="Kinase-like_dom_sf"/>
</dbReference>
<feature type="non-terminal residue" evidence="11">
    <location>
        <position position="1"/>
    </location>
</feature>
<keyword evidence="6 9" id="KW-0067">ATP-binding</keyword>
<name>M2QAP3_CERS8</name>
<evidence type="ECO:0000256" key="3">
    <source>
        <dbReference type="ARBA" id="ARBA00022679"/>
    </source>
</evidence>
<comment type="catalytic activity">
    <reaction evidence="7">
        <text>L-threonyl-[protein] + ATP = O-phospho-L-threonyl-[protein] + ADP + H(+)</text>
        <dbReference type="Rhea" id="RHEA:46608"/>
        <dbReference type="Rhea" id="RHEA-COMP:11060"/>
        <dbReference type="Rhea" id="RHEA-COMP:11605"/>
        <dbReference type="ChEBI" id="CHEBI:15378"/>
        <dbReference type="ChEBI" id="CHEBI:30013"/>
        <dbReference type="ChEBI" id="CHEBI:30616"/>
        <dbReference type="ChEBI" id="CHEBI:61977"/>
        <dbReference type="ChEBI" id="CHEBI:456216"/>
        <dbReference type="EC" id="2.7.11.1"/>
    </reaction>
</comment>
<dbReference type="AlphaFoldDB" id="M2QAP3"/>
<dbReference type="GO" id="GO:0005524">
    <property type="term" value="F:ATP binding"/>
    <property type="evidence" value="ECO:0007669"/>
    <property type="project" value="UniProtKB-UniRule"/>
</dbReference>
<evidence type="ECO:0000313" key="12">
    <source>
        <dbReference type="Proteomes" id="UP000016930"/>
    </source>
</evidence>
<organism evidence="11 12">
    <name type="scientific">Ceriporiopsis subvermispora (strain B)</name>
    <name type="common">White-rot fungus</name>
    <name type="synonym">Gelatoporia subvermispora</name>
    <dbReference type="NCBI Taxonomy" id="914234"/>
    <lineage>
        <taxon>Eukaryota</taxon>
        <taxon>Fungi</taxon>
        <taxon>Dikarya</taxon>
        <taxon>Basidiomycota</taxon>
        <taxon>Agaricomycotina</taxon>
        <taxon>Agaricomycetes</taxon>
        <taxon>Polyporales</taxon>
        <taxon>Gelatoporiaceae</taxon>
        <taxon>Gelatoporia</taxon>
    </lineage>
</organism>
<dbReference type="EMBL" id="KB445804">
    <property type="protein sequence ID" value="EMD34013.1"/>
    <property type="molecule type" value="Genomic_DNA"/>
</dbReference>
<sequence length="159" mass="17921">HNPGYFPARLGQTLQGGRYCIVRKLGWGQYSSVWLAKDRNEESFVALKILTREATGAMSPGPNQRSDERTMLEKIGSAQPTHPGLQHTLTYYDSFQFKGPYGTHCCLVTEALGYSLDYIRKLRDEGDRRVPPSIVKRVVKQVLLGLDYIHQCGIVHADI</sequence>
<evidence type="ECO:0000256" key="4">
    <source>
        <dbReference type="ARBA" id="ARBA00022741"/>
    </source>
</evidence>
<dbReference type="STRING" id="914234.M2QAP3"/>